<sequence>MAIEIRSAGVDDASRITVLLDQLGYPTEPADVAARLEYWLEDPQSTLLVAETEGVVAGVAAMHAFPLLEHTARRGRLVALVVDDRVRGQGIGRALVDAAEDRARRLGCRDMEITSSRNRSLAHQFYAGIGYDDACGSAARFVKTL</sequence>
<dbReference type="PANTHER" id="PTHR43877">
    <property type="entry name" value="AMINOALKYLPHOSPHONATE N-ACETYLTRANSFERASE-RELATED-RELATED"/>
    <property type="match status" value="1"/>
</dbReference>
<gene>
    <name evidence="4" type="ORF">D0T12_27635</name>
</gene>
<keyword evidence="1 4" id="KW-0808">Transferase</keyword>
<protein>
    <submittedName>
        <fullName evidence="4">GNAT family N-acetyltransferase</fullName>
    </submittedName>
</protein>
<evidence type="ECO:0000259" key="3">
    <source>
        <dbReference type="PROSITE" id="PS51186"/>
    </source>
</evidence>
<dbReference type="PROSITE" id="PS51186">
    <property type="entry name" value="GNAT"/>
    <property type="match status" value="1"/>
</dbReference>
<comment type="caution">
    <text evidence="4">The sequence shown here is derived from an EMBL/GenBank/DDBJ whole genome shotgun (WGS) entry which is preliminary data.</text>
</comment>
<dbReference type="InterPro" id="IPR000182">
    <property type="entry name" value="GNAT_dom"/>
</dbReference>
<evidence type="ECO:0000313" key="5">
    <source>
        <dbReference type="Proteomes" id="UP000262882"/>
    </source>
</evidence>
<dbReference type="Proteomes" id="UP000262882">
    <property type="component" value="Unassembled WGS sequence"/>
</dbReference>
<reference evidence="4 5" key="1">
    <citation type="submission" date="2018-08" db="EMBL/GenBank/DDBJ databases">
        <title>Actinomadura spongicola sp. nov., isolated from marine sponge Leucetta chagosensis.</title>
        <authorList>
            <person name="Li L."/>
            <person name="Lin H.W."/>
        </authorList>
    </citation>
    <scope>NUCLEOTIDE SEQUENCE [LARGE SCALE GENOMIC DNA]</scope>
    <source>
        <strain evidence="4 5">LHW52907</strain>
    </source>
</reference>
<proteinExistence type="predicted"/>
<dbReference type="EMBL" id="QVNQ01000010">
    <property type="protein sequence ID" value="RFS82032.1"/>
    <property type="molecule type" value="Genomic_DNA"/>
</dbReference>
<name>A0A372GA62_9ACTN</name>
<dbReference type="InterPro" id="IPR016181">
    <property type="entry name" value="Acyl_CoA_acyltransferase"/>
</dbReference>
<dbReference type="SUPFAM" id="SSF55729">
    <property type="entry name" value="Acyl-CoA N-acyltransferases (Nat)"/>
    <property type="match status" value="1"/>
</dbReference>
<evidence type="ECO:0000256" key="2">
    <source>
        <dbReference type="ARBA" id="ARBA00023315"/>
    </source>
</evidence>
<keyword evidence="5" id="KW-1185">Reference proteome</keyword>
<dbReference type="InterPro" id="IPR050832">
    <property type="entry name" value="Bact_Acetyltransf"/>
</dbReference>
<dbReference type="CDD" id="cd04301">
    <property type="entry name" value="NAT_SF"/>
    <property type="match status" value="1"/>
</dbReference>
<dbReference type="Pfam" id="PF00583">
    <property type="entry name" value="Acetyltransf_1"/>
    <property type="match status" value="1"/>
</dbReference>
<dbReference type="RefSeq" id="WP_117403046.1">
    <property type="nucleotide sequence ID" value="NZ_QVNQ01000010.1"/>
</dbReference>
<dbReference type="AlphaFoldDB" id="A0A372GA62"/>
<keyword evidence="2" id="KW-0012">Acyltransferase</keyword>
<dbReference type="GO" id="GO:0016747">
    <property type="term" value="F:acyltransferase activity, transferring groups other than amino-acyl groups"/>
    <property type="evidence" value="ECO:0007669"/>
    <property type="project" value="InterPro"/>
</dbReference>
<dbReference type="PANTHER" id="PTHR43877:SF1">
    <property type="entry name" value="ACETYLTRANSFERASE"/>
    <property type="match status" value="1"/>
</dbReference>
<accession>A0A372GA62</accession>
<dbReference type="OrthoDB" id="9789603at2"/>
<evidence type="ECO:0000256" key="1">
    <source>
        <dbReference type="ARBA" id="ARBA00022679"/>
    </source>
</evidence>
<dbReference type="Gene3D" id="3.40.630.30">
    <property type="match status" value="1"/>
</dbReference>
<feature type="domain" description="N-acetyltransferase" evidence="3">
    <location>
        <begin position="3"/>
        <end position="145"/>
    </location>
</feature>
<evidence type="ECO:0000313" key="4">
    <source>
        <dbReference type="EMBL" id="RFS82032.1"/>
    </source>
</evidence>
<organism evidence="4 5">
    <name type="scientific">Actinomadura spongiicola</name>
    <dbReference type="NCBI Taxonomy" id="2303421"/>
    <lineage>
        <taxon>Bacteria</taxon>
        <taxon>Bacillati</taxon>
        <taxon>Actinomycetota</taxon>
        <taxon>Actinomycetes</taxon>
        <taxon>Streptosporangiales</taxon>
        <taxon>Thermomonosporaceae</taxon>
        <taxon>Actinomadura</taxon>
    </lineage>
</organism>